<evidence type="ECO:0000259" key="2">
    <source>
        <dbReference type="PROSITE" id="PS51186"/>
    </source>
</evidence>
<dbReference type="OrthoDB" id="9799681at2"/>
<evidence type="ECO:0000313" key="4">
    <source>
        <dbReference type="Proteomes" id="UP000078148"/>
    </source>
</evidence>
<dbReference type="InterPro" id="IPR016181">
    <property type="entry name" value="Acyl_CoA_acyltransferase"/>
</dbReference>
<protein>
    <submittedName>
        <fullName evidence="3">GNAT family acetyltransferase</fullName>
    </submittedName>
</protein>
<evidence type="ECO:0000313" key="3">
    <source>
        <dbReference type="EMBL" id="ANF97104.1"/>
    </source>
</evidence>
<dbReference type="STRING" id="1616788.AR543_14570"/>
<dbReference type="RefSeq" id="WP_060535220.1">
    <property type="nucleotide sequence ID" value="NZ_CP013023.1"/>
</dbReference>
<dbReference type="GO" id="GO:0008080">
    <property type="term" value="F:N-acetyltransferase activity"/>
    <property type="evidence" value="ECO:0007669"/>
    <property type="project" value="InterPro"/>
</dbReference>
<keyword evidence="4" id="KW-1185">Reference proteome</keyword>
<dbReference type="Proteomes" id="UP000078148">
    <property type="component" value="Chromosome"/>
</dbReference>
<sequence length="168" mass="19665">MDNKVIVMPYQDTYQEQIVELIVDIQRNEYQIPITRADQPDLANIHEFYQQGKGNFWVALYGDKVVGTIALLDIGDRQTALRKMFVAADYRGSTYRTAQLLLEQASQWAEEHEVRQIYLGTTEQFKAAHRFYEKNKFVQIAIDQLPTRFPVMKVDTRFYCRDYNGPTA</sequence>
<dbReference type="SUPFAM" id="SSF55729">
    <property type="entry name" value="Acyl-CoA N-acyltransferases (Nat)"/>
    <property type="match status" value="1"/>
</dbReference>
<proteinExistence type="predicted"/>
<feature type="domain" description="N-acetyltransferase" evidence="2">
    <location>
        <begin position="5"/>
        <end position="157"/>
    </location>
</feature>
<evidence type="ECO:0000256" key="1">
    <source>
        <dbReference type="ARBA" id="ARBA00022679"/>
    </source>
</evidence>
<reference evidence="3 4" key="2">
    <citation type="journal article" date="2016" name="Int. J. Syst. Evol. Microbiol.">
        <title>Paenibacillus bovis sp. nov., isolated from raw yak (Bos grunniens) milk.</title>
        <authorList>
            <person name="Gao C."/>
            <person name="Han J."/>
            <person name="Liu Z."/>
            <person name="Xu X."/>
            <person name="Hang F."/>
            <person name="Wu Z."/>
        </authorList>
    </citation>
    <scope>NUCLEOTIDE SEQUENCE [LARGE SCALE GENOMIC DNA]</scope>
    <source>
        <strain evidence="3 4">BD3526</strain>
    </source>
</reference>
<organism evidence="3 4">
    <name type="scientific">Paenibacillus bovis</name>
    <dbReference type="NCBI Taxonomy" id="1616788"/>
    <lineage>
        <taxon>Bacteria</taxon>
        <taxon>Bacillati</taxon>
        <taxon>Bacillota</taxon>
        <taxon>Bacilli</taxon>
        <taxon>Bacillales</taxon>
        <taxon>Paenibacillaceae</taxon>
        <taxon>Paenibacillus</taxon>
    </lineage>
</organism>
<name>A0A172ZHI8_9BACL</name>
<dbReference type="AlphaFoldDB" id="A0A172ZHI8"/>
<dbReference type="Pfam" id="PF00583">
    <property type="entry name" value="Acetyltransf_1"/>
    <property type="match status" value="1"/>
</dbReference>
<dbReference type="Gene3D" id="3.40.630.30">
    <property type="match status" value="1"/>
</dbReference>
<dbReference type="PROSITE" id="PS51186">
    <property type="entry name" value="GNAT"/>
    <property type="match status" value="1"/>
</dbReference>
<dbReference type="KEGG" id="pbv:AR543_14570"/>
<dbReference type="PANTHER" id="PTHR13947">
    <property type="entry name" value="GNAT FAMILY N-ACETYLTRANSFERASE"/>
    <property type="match status" value="1"/>
</dbReference>
<dbReference type="EMBL" id="CP013023">
    <property type="protein sequence ID" value="ANF97104.1"/>
    <property type="molecule type" value="Genomic_DNA"/>
</dbReference>
<keyword evidence="1 3" id="KW-0808">Transferase</keyword>
<dbReference type="PANTHER" id="PTHR13947:SF37">
    <property type="entry name" value="LD18367P"/>
    <property type="match status" value="1"/>
</dbReference>
<dbReference type="InterPro" id="IPR000182">
    <property type="entry name" value="GNAT_dom"/>
</dbReference>
<dbReference type="InterPro" id="IPR050769">
    <property type="entry name" value="NAT_camello-type"/>
</dbReference>
<reference evidence="4" key="1">
    <citation type="submission" date="2015-10" db="EMBL/GenBank/DDBJ databases">
        <title>Genome of Paenibacillus bovis sp. nov.</title>
        <authorList>
            <person name="Wu Z."/>
            <person name="Gao C."/>
            <person name="Liu Z."/>
            <person name="Zheng H."/>
        </authorList>
    </citation>
    <scope>NUCLEOTIDE SEQUENCE [LARGE SCALE GENOMIC DNA]</scope>
    <source>
        <strain evidence="4">BD3526</strain>
    </source>
</reference>
<gene>
    <name evidence="3" type="ORF">AR543_14570</name>
</gene>
<dbReference type="CDD" id="cd04301">
    <property type="entry name" value="NAT_SF"/>
    <property type="match status" value="1"/>
</dbReference>
<accession>A0A172ZHI8</accession>